<dbReference type="Gene3D" id="1.10.640.10">
    <property type="entry name" value="Haem peroxidase domain superfamily, animal type"/>
    <property type="match status" value="1"/>
</dbReference>
<dbReference type="PROSITE" id="PS50292">
    <property type="entry name" value="PEROXIDASE_3"/>
    <property type="match status" value="1"/>
</dbReference>
<dbReference type="PROSITE" id="PS51257">
    <property type="entry name" value="PROKAR_LIPOPROTEIN"/>
    <property type="match status" value="1"/>
</dbReference>
<feature type="region of interest" description="Disordered" evidence="4">
    <location>
        <begin position="286"/>
        <end position="359"/>
    </location>
</feature>
<dbReference type="STRING" id="413882.AAW51_2739"/>
<dbReference type="Proteomes" id="UP000035352">
    <property type="component" value="Chromosome"/>
</dbReference>
<feature type="compositionally biased region" description="Basic and acidic residues" evidence="4">
    <location>
        <begin position="286"/>
        <end position="339"/>
    </location>
</feature>
<dbReference type="GO" id="GO:0004601">
    <property type="term" value="F:peroxidase activity"/>
    <property type="evidence" value="ECO:0007669"/>
    <property type="project" value="UniProtKB-KW"/>
</dbReference>
<comment type="subcellular location">
    <subcellularLocation>
        <location evidence="1">Secreted</location>
    </subcellularLocation>
</comment>
<evidence type="ECO:0000256" key="4">
    <source>
        <dbReference type="SAM" id="MobiDB-lite"/>
    </source>
</evidence>
<dbReference type="PANTHER" id="PTHR11475">
    <property type="entry name" value="OXIDASE/PEROXIDASE"/>
    <property type="match status" value="1"/>
</dbReference>
<keyword evidence="5" id="KW-0560">Oxidoreductase</keyword>
<dbReference type="InterPro" id="IPR019791">
    <property type="entry name" value="Haem_peroxidase_animal"/>
</dbReference>
<evidence type="ECO:0000256" key="1">
    <source>
        <dbReference type="ARBA" id="ARBA00004613"/>
    </source>
</evidence>
<dbReference type="EMBL" id="CP011371">
    <property type="protein sequence ID" value="AKJ29430.1"/>
    <property type="molecule type" value="Genomic_DNA"/>
</dbReference>
<dbReference type="AlphaFoldDB" id="A0A0G3BSA1"/>
<dbReference type="CDD" id="cd09819">
    <property type="entry name" value="An_peroxidase_bacterial_1"/>
    <property type="match status" value="1"/>
</dbReference>
<protein>
    <submittedName>
        <fullName evidence="5">Myeloperoxidase, thyroid peroxidase, cyclooxygenase catalytic domain</fullName>
    </submittedName>
</protein>
<dbReference type="SUPFAM" id="SSF48113">
    <property type="entry name" value="Heme-dependent peroxidases"/>
    <property type="match status" value="1"/>
</dbReference>
<sequence length="593" mass="67568">MEWKQSCLLSIVVTTMACQSVFGETVNARFPREAQDSNNKFIRMFPNLEAFSQRNDRVRNAVRNLGAKNGLLDAQDNMTDPVQSITNQPVFSPLNLDNPKMTAGVTFFGQFLDHDLTLDLRSKLQEKTGPSRTVNFRTAAFDLDSLYGEGPDRSPELYVQSDTDIKFKIEPIPGSEAVSRKGAQRFDMPREPNGDAIIADSRNDENLILSQFHLAMLRFHNAVTDHLKAQQANRGLSPRELFSLARRTVRWHYQWIILHEFLPLTIGQDRVDRIMRGGLRFFENDRGRQQAAADRDMSLASREDREDDRGRRDDRDRRDGRRNDCRDDDRNDDRNDRRDHQARHRNGNDDDDCRRPGPQIPVEFSVAAYRFGHSQVRPSYRANFGPDQNRQFFAFILDERQDPGLTDPEDLRGGRRAPRRFIDWQTFFNFGDGNVRQNKIIDTKISTVLMEMPGARAPLPGLPDDGVQSLPSRNMMRHVNFGLPSGQAIARRMNEPALTREQLKDLAPFDMAESTPLWFYVLREAEVMEAGLRLGPVGSRIVGEVFIGLLRADRTSFLASSPQWKPNLPSAGGPGTFQITDLLKFAGVVPPLQ</sequence>
<organism evidence="5 6">
    <name type="scientific">Caldimonas brevitalea</name>
    <dbReference type="NCBI Taxonomy" id="413882"/>
    <lineage>
        <taxon>Bacteria</taxon>
        <taxon>Pseudomonadati</taxon>
        <taxon>Pseudomonadota</taxon>
        <taxon>Betaproteobacteria</taxon>
        <taxon>Burkholderiales</taxon>
        <taxon>Sphaerotilaceae</taxon>
        <taxon>Caldimonas</taxon>
    </lineage>
</organism>
<dbReference type="InterPro" id="IPR037120">
    <property type="entry name" value="Haem_peroxidase_sf_animal"/>
</dbReference>
<gene>
    <name evidence="5" type="ORF">AAW51_2739</name>
</gene>
<dbReference type="PANTHER" id="PTHR11475:SF4">
    <property type="entry name" value="CHORION PEROXIDASE"/>
    <property type="match status" value="1"/>
</dbReference>
<name>A0A0G3BSA1_9BURK</name>
<dbReference type="PATRIC" id="fig|413882.6.peg.2858"/>
<dbReference type="KEGG" id="pbh:AAW51_2739"/>
<reference evidence="5 6" key="1">
    <citation type="submission" date="2015-05" db="EMBL/GenBank/DDBJ databases">
        <authorList>
            <person name="Tang B."/>
            <person name="Yu Y."/>
        </authorList>
    </citation>
    <scope>NUCLEOTIDE SEQUENCE [LARGE SCALE GENOMIC DNA]</scope>
    <source>
        <strain evidence="5 6">DSM 7029</strain>
    </source>
</reference>
<dbReference type="GO" id="GO:0006979">
    <property type="term" value="P:response to oxidative stress"/>
    <property type="evidence" value="ECO:0007669"/>
    <property type="project" value="InterPro"/>
</dbReference>
<keyword evidence="2" id="KW-0964">Secreted</keyword>
<proteinExistence type="predicted"/>
<dbReference type="GO" id="GO:0005576">
    <property type="term" value="C:extracellular region"/>
    <property type="evidence" value="ECO:0007669"/>
    <property type="project" value="UniProtKB-SubCell"/>
</dbReference>
<evidence type="ECO:0000313" key="5">
    <source>
        <dbReference type="EMBL" id="AKJ29430.1"/>
    </source>
</evidence>
<evidence type="ECO:0000256" key="2">
    <source>
        <dbReference type="ARBA" id="ARBA00022525"/>
    </source>
</evidence>
<keyword evidence="6" id="KW-1185">Reference proteome</keyword>
<evidence type="ECO:0000256" key="3">
    <source>
        <dbReference type="ARBA" id="ARBA00023180"/>
    </source>
</evidence>
<dbReference type="GO" id="GO:0020037">
    <property type="term" value="F:heme binding"/>
    <property type="evidence" value="ECO:0007669"/>
    <property type="project" value="InterPro"/>
</dbReference>
<dbReference type="Pfam" id="PF03098">
    <property type="entry name" value="An_peroxidase"/>
    <property type="match status" value="1"/>
</dbReference>
<dbReference type="RefSeq" id="WP_053013549.1">
    <property type="nucleotide sequence ID" value="NZ_CP011371.1"/>
</dbReference>
<evidence type="ECO:0000313" key="6">
    <source>
        <dbReference type="Proteomes" id="UP000035352"/>
    </source>
</evidence>
<keyword evidence="3" id="KW-0325">Glycoprotein</keyword>
<feature type="compositionally biased region" description="Basic and acidic residues" evidence="4">
    <location>
        <begin position="346"/>
        <end position="355"/>
    </location>
</feature>
<dbReference type="InterPro" id="IPR010255">
    <property type="entry name" value="Haem_peroxidase_sf"/>
</dbReference>
<keyword evidence="5" id="KW-0575">Peroxidase</keyword>
<accession>A0A0G3BSA1</accession>